<feature type="transmembrane region" description="Helical" evidence="1">
    <location>
        <begin position="343"/>
        <end position="361"/>
    </location>
</feature>
<dbReference type="RefSeq" id="WP_013408431.1">
    <property type="nucleotide sequence ID" value="NC_014655.1"/>
</dbReference>
<organism evidence="2 3">
    <name type="scientific">Leadbetterella byssophila (strain DSM 17132 / JCM 16389 / KACC 11308 / NBRC 106382 / 4M15)</name>
    <dbReference type="NCBI Taxonomy" id="649349"/>
    <lineage>
        <taxon>Bacteria</taxon>
        <taxon>Pseudomonadati</taxon>
        <taxon>Bacteroidota</taxon>
        <taxon>Cytophagia</taxon>
        <taxon>Cytophagales</taxon>
        <taxon>Leadbetterellaceae</taxon>
        <taxon>Leadbetterella</taxon>
    </lineage>
</organism>
<dbReference type="HOGENOM" id="CLU_539402_0_0_10"/>
<name>E4RZF8_LEAB4</name>
<accession>E4RZF8</accession>
<feature type="transmembrane region" description="Helical" evidence="1">
    <location>
        <begin position="240"/>
        <end position="262"/>
    </location>
</feature>
<evidence type="ECO:0000256" key="1">
    <source>
        <dbReference type="SAM" id="Phobius"/>
    </source>
</evidence>
<protein>
    <recommendedName>
        <fullName evidence="4">Transmembrane protein</fullName>
    </recommendedName>
</protein>
<evidence type="ECO:0000313" key="3">
    <source>
        <dbReference type="Proteomes" id="UP000007435"/>
    </source>
</evidence>
<sequence>MPKLYRNLILASVCYLLLPNLLFFFYWFRFPIGPILVLALGFFTYRQKYELSGTSAGLGQKEWLSLILIGILWTLLAGIGNYVAQAIDFQGHNAKFFNLVEAPWPLLYEYNNKEVIYYFSFYLVPAFVMKSLGGYQNWVILVWGSIGYVLVLTWAYLLLSRSWKKVALFLLMGESGVFFNSQVFHKLGSFPQHEWPVFMGSLFEQSAWVPNQFLPTALVLSIFIYLFRNGLPLKWVVFPFVLSLTWGVFPAIGMALVILGGIWSSDRLKEFPGIVLYALPYLMLVIPIALFYQSSNGGGVSEFLLLSKGRATRIPVWAGQIFPQVIVFGLFIYWVVKDEVNKRWAWMALSAMFILSMFRVGVYNDLYSRNAIVFFLIILWCIVQEWKSLKGKYLLIILLCVDLFFSLFIVGEKLTQNELIQLEPKKEIFKHDDNATIYEYFKKYAHHQELIQYSSKEDSFYQRYLANH</sequence>
<feature type="transmembrane region" description="Helical" evidence="1">
    <location>
        <begin position="274"/>
        <end position="294"/>
    </location>
</feature>
<proteinExistence type="predicted"/>
<feature type="transmembrane region" description="Helical" evidence="1">
    <location>
        <begin position="63"/>
        <end position="84"/>
    </location>
</feature>
<reference evidence="2 3" key="2">
    <citation type="journal article" date="2011" name="Stand. Genomic Sci.">
        <title>Complete genome sequence of Leadbetterella byssophila type strain (4M15).</title>
        <authorList>
            <person name="Abt B."/>
            <person name="Teshima H."/>
            <person name="Lucas S."/>
            <person name="Lapidus A."/>
            <person name="Del Rio T.G."/>
            <person name="Nolan M."/>
            <person name="Tice H."/>
            <person name="Cheng J.F."/>
            <person name="Pitluck S."/>
            <person name="Liolios K."/>
            <person name="Pagani I."/>
            <person name="Ivanova N."/>
            <person name="Mavromatis K."/>
            <person name="Pati A."/>
            <person name="Tapia R."/>
            <person name="Han C."/>
            <person name="Goodwin L."/>
            <person name="Chen A."/>
            <person name="Palaniappan K."/>
            <person name="Land M."/>
            <person name="Hauser L."/>
            <person name="Chang Y.J."/>
            <person name="Jeffries C.D."/>
            <person name="Rohde M."/>
            <person name="Goker M."/>
            <person name="Tindall B.J."/>
            <person name="Detter J.C."/>
            <person name="Woyke T."/>
            <person name="Bristow J."/>
            <person name="Eisen J.A."/>
            <person name="Markowitz V."/>
            <person name="Hugenholtz P."/>
            <person name="Klenk H.P."/>
            <person name="Kyrpides N.C."/>
        </authorList>
    </citation>
    <scope>NUCLEOTIDE SEQUENCE [LARGE SCALE GENOMIC DNA]</scope>
    <source>
        <strain evidence="3">DSM 17132 / JCM 16389 / KACC 11308 / NBRC 106382 / 4M15</strain>
    </source>
</reference>
<keyword evidence="1" id="KW-0812">Transmembrane</keyword>
<feature type="transmembrane region" description="Helical" evidence="1">
    <location>
        <begin position="367"/>
        <end position="386"/>
    </location>
</feature>
<keyword evidence="1" id="KW-0472">Membrane</keyword>
<evidence type="ECO:0000313" key="2">
    <source>
        <dbReference type="EMBL" id="ADQ17382.1"/>
    </source>
</evidence>
<dbReference type="EMBL" id="CP002305">
    <property type="protein sequence ID" value="ADQ17382.1"/>
    <property type="molecule type" value="Genomic_DNA"/>
</dbReference>
<feature type="transmembrane region" description="Helical" evidence="1">
    <location>
        <begin position="314"/>
        <end position="336"/>
    </location>
</feature>
<feature type="transmembrane region" description="Helical" evidence="1">
    <location>
        <begin position="208"/>
        <end position="228"/>
    </location>
</feature>
<dbReference type="AlphaFoldDB" id="E4RZF8"/>
<dbReference type="KEGG" id="lby:Lbys_1675"/>
<keyword evidence="3" id="KW-1185">Reference proteome</keyword>
<evidence type="ECO:0008006" key="4">
    <source>
        <dbReference type="Google" id="ProtNLM"/>
    </source>
</evidence>
<dbReference type="STRING" id="649349.Lbys_1675"/>
<dbReference type="Proteomes" id="UP000007435">
    <property type="component" value="Chromosome"/>
</dbReference>
<dbReference type="OrthoDB" id="956244at2"/>
<feature type="transmembrane region" description="Helical" evidence="1">
    <location>
        <begin position="138"/>
        <end position="159"/>
    </location>
</feature>
<feature type="transmembrane region" description="Helical" evidence="1">
    <location>
        <begin position="21"/>
        <end position="43"/>
    </location>
</feature>
<reference key="1">
    <citation type="submission" date="2010-11" db="EMBL/GenBank/DDBJ databases">
        <title>The complete genome of Leadbetterella byssophila DSM 17132.</title>
        <authorList>
            <consortium name="US DOE Joint Genome Institute (JGI-PGF)"/>
            <person name="Lucas S."/>
            <person name="Copeland A."/>
            <person name="Lapidus A."/>
            <person name="Glavina del Rio T."/>
            <person name="Dalin E."/>
            <person name="Tice H."/>
            <person name="Bruce D."/>
            <person name="Goodwin L."/>
            <person name="Pitluck S."/>
            <person name="Kyrpides N."/>
            <person name="Mavromatis K."/>
            <person name="Ivanova N."/>
            <person name="Teshima H."/>
            <person name="Brettin T."/>
            <person name="Detter J.C."/>
            <person name="Han C."/>
            <person name="Tapia R."/>
            <person name="Land M."/>
            <person name="Hauser L."/>
            <person name="Markowitz V."/>
            <person name="Cheng J.-F."/>
            <person name="Hugenholtz P."/>
            <person name="Woyke T."/>
            <person name="Wu D."/>
            <person name="Tindall B."/>
            <person name="Pomrenke H.G."/>
            <person name="Brambilla E."/>
            <person name="Klenk H.-P."/>
            <person name="Eisen J.A."/>
        </authorList>
    </citation>
    <scope>NUCLEOTIDE SEQUENCE [LARGE SCALE GENOMIC DNA]</scope>
    <source>
        <strain>DSM 17132</strain>
    </source>
</reference>
<keyword evidence="1" id="KW-1133">Transmembrane helix</keyword>
<feature type="transmembrane region" description="Helical" evidence="1">
    <location>
        <begin position="115"/>
        <end position="132"/>
    </location>
</feature>
<feature type="transmembrane region" description="Helical" evidence="1">
    <location>
        <begin position="393"/>
        <end position="411"/>
    </location>
</feature>
<gene>
    <name evidence="2" type="ordered locus">Lbys_1675</name>
</gene>
<dbReference type="eggNOG" id="ENOG502ZB6B">
    <property type="taxonomic scope" value="Bacteria"/>
</dbReference>